<feature type="region of interest" description="Disordered" evidence="12">
    <location>
        <begin position="1146"/>
        <end position="1172"/>
    </location>
</feature>
<evidence type="ECO:0000256" key="7">
    <source>
        <dbReference type="ARBA" id="ARBA00022989"/>
    </source>
</evidence>
<dbReference type="Gene3D" id="1.10.287.70">
    <property type="match status" value="1"/>
</dbReference>
<evidence type="ECO:0000256" key="6">
    <source>
        <dbReference type="ARBA" id="ARBA00022958"/>
    </source>
</evidence>
<organism evidence="17 18">
    <name type="scientific">Anaeramoeba flamelloides</name>
    <dbReference type="NCBI Taxonomy" id="1746091"/>
    <lineage>
        <taxon>Eukaryota</taxon>
        <taxon>Metamonada</taxon>
        <taxon>Anaeramoebidae</taxon>
        <taxon>Anaeramoeba</taxon>
    </lineage>
</organism>
<evidence type="ECO:0000256" key="3">
    <source>
        <dbReference type="ARBA" id="ARBA00022538"/>
    </source>
</evidence>
<feature type="compositionally biased region" description="Acidic residues" evidence="12">
    <location>
        <begin position="863"/>
        <end position="876"/>
    </location>
</feature>
<dbReference type="Proteomes" id="UP001146793">
    <property type="component" value="Unassembled WGS sequence"/>
</dbReference>
<feature type="domain" description="Potassium channel" evidence="15">
    <location>
        <begin position="117"/>
        <end position="190"/>
    </location>
</feature>
<evidence type="ECO:0000256" key="1">
    <source>
        <dbReference type="ARBA" id="ARBA00004141"/>
    </source>
</evidence>
<evidence type="ECO:0000256" key="4">
    <source>
        <dbReference type="ARBA" id="ARBA00022692"/>
    </source>
</evidence>
<keyword evidence="4 13" id="KW-0812">Transmembrane</keyword>
<dbReference type="PANTHER" id="PTHR10027">
    <property type="entry name" value="CALCIUM-ACTIVATED POTASSIUM CHANNEL ALPHA CHAIN"/>
    <property type="match status" value="1"/>
</dbReference>
<dbReference type="Pfam" id="PF22614">
    <property type="entry name" value="Slo-like_RCK"/>
    <property type="match status" value="1"/>
</dbReference>
<comment type="subcellular location">
    <subcellularLocation>
        <location evidence="1">Membrane</location>
        <topology evidence="1">Multi-pass membrane protein</topology>
    </subcellularLocation>
</comment>
<evidence type="ECO:0000256" key="2">
    <source>
        <dbReference type="ARBA" id="ARBA00022448"/>
    </source>
</evidence>
<feature type="transmembrane region" description="Helical" evidence="13">
    <location>
        <begin position="143"/>
        <end position="159"/>
    </location>
</feature>
<gene>
    <name evidence="17" type="ORF">M0812_10185</name>
</gene>
<evidence type="ECO:0000256" key="10">
    <source>
        <dbReference type="ARBA" id="ARBA00023303"/>
    </source>
</evidence>
<evidence type="ECO:0000256" key="9">
    <source>
        <dbReference type="ARBA" id="ARBA00023136"/>
    </source>
</evidence>
<feature type="transmembrane region" description="Helical" evidence="13">
    <location>
        <begin position="165"/>
        <end position="186"/>
    </location>
</feature>
<keyword evidence="3" id="KW-0633">Potassium transport</keyword>
<feature type="region of interest" description="Disordered" evidence="12">
    <location>
        <begin position="828"/>
        <end position="884"/>
    </location>
</feature>
<dbReference type="Pfam" id="PF07885">
    <property type="entry name" value="Ion_trans_2"/>
    <property type="match status" value="1"/>
</dbReference>
<dbReference type="Pfam" id="PF03493">
    <property type="entry name" value="BK_channel_a"/>
    <property type="match status" value="1"/>
</dbReference>
<keyword evidence="8" id="KW-0406">Ion transport</keyword>
<feature type="domain" description="Calcium-activated potassium channel BK alpha subunit" evidence="14">
    <location>
        <begin position="350"/>
        <end position="438"/>
    </location>
</feature>
<evidence type="ECO:0000313" key="18">
    <source>
        <dbReference type="Proteomes" id="UP001146793"/>
    </source>
</evidence>
<dbReference type="InterPro" id="IPR013099">
    <property type="entry name" value="K_chnl_dom"/>
</dbReference>
<evidence type="ECO:0000256" key="11">
    <source>
        <dbReference type="ARBA" id="ARBA00034430"/>
    </source>
</evidence>
<feature type="compositionally biased region" description="Basic residues" evidence="12">
    <location>
        <begin position="576"/>
        <end position="592"/>
    </location>
</feature>
<dbReference type="PANTHER" id="PTHR10027:SF10">
    <property type="entry name" value="SLOWPOKE 2, ISOFORM D"/>
    <property type="match status" value="1"/>
</dbReference>
<accession>A0AAV7ZV18</accession>
<feature type="compositionally biased region" description="Gly residues" evidence="12">
    <location>
        <begin position="605"/>
        <end position="614"/>
    </location>
</feature>
<sequence>MKELIDRFDEKYNLPLDYGTWIYIFIFLLIPFIIFIFQLIIKIVDLLKYYFSFYALIDNVILIPLGIQIIMKGSTLKYAMSNPLRPLRAFRIGRTFRLLDRSKTVVQKNINRLLLSMISLLFCGGGILIYLEQSKQTLSFHKALYFIVITIATVGYGDVVPQTPAGKVLIIILVVSTAFLIPYHLTKLNAIFKTYRGLSGKYTNNESIEHVILTGSLTTSSVIDFLREFITRSNPEKGYSKNIRIIALSETKISDEIKYILGDPFFDNWIKIVEGSPAVKNDLNRVSLKQAKACIILANKNTHNEYLEDSSNAMATLAVKDFCPYMRTYVQFILPDRKQNFKQFGVEGSISTKIMKMDLISLNCMYPGTSTFLSNLVQTHHPISTKDDDSMPIWEKEYLHGLSMEIYTVVLPKVFKNKTFDEVSLLLYQKLSIILFAIVIDDISGNPVCLLNPGNTHFISTGDIGYVIADSPETAMKVSMFHYKKNTNFDDRYNNDNLQILNNFSFKQLQENYVEDSTDSIDGSTSEKISENSKNEFGQNHNFSSEEKDKGEEAESEEEGVGEEEEGIEKLLETKKSRKSLKSNKPNSKKKILNSSDQEEEGGGEEGGGKGGKVGQEDEDKQNDNKKKLERKKSSRFGLIAKKKTLTKQQNLKNFINYSNRIRLLGSQKSQLFDRQKNFLSFKPESGHLGKTPYSNNFGLLQSLNRINTHFSNRSNNGPNINIQELQRNNTLQDKNIRKHFSQYKSKNKRVTFLSQEKIHSQTFEKSSENLINSNKNDDQSLLHLSSGVNVKLQKKSSSVIKTFPKNQTKKVDVEGYRRIDTMSTIFVGESDDDSGSDDSKDNINYKAKNNDLQNDKNGDYDQEKEEEEEEQEEENLEKSIMHKRYGSKLGSNLNINKDKNKEQISNSINKQKRGNQEENLSDNNSIFSKEEIKYEKFHEFIIKNCTELQGHILFLGSSSDFKYFLNSIREQEIFEYLEKINNLKQRKIKSIHLGLDLTENQTLLEESSDDDLLLNLDSPESFEPFEPISIVYICNKLPNKRQFEEISSSNLGLTNVFFCRCTPFDISAWDTLNLGKAKSVIILPNFQKFKEIELEDKHEYVIDSDTICLARMILSLEHRANLTLELCHPSNISFFELNPIEKENDNNVDHVHDQDQDQDQDHDNKKNKKSVKRKNNFNQRLKISKYFPNYFYNQVFASGKIFIEGFFDSLLAHSYFNPDILQIIKKLTRFSQLNISENIQQSRFLSIPLPKSMIGKNFKNLFYFLLEKKNILAIGLLRAKKYNRLQNLLPYVLINPEPQTTLFQNDQVYILGGNNK</sequence>
<keyword evidence="10 17" id="KW-0407">Ion channel</keyword>
<feature type="compositionally biased region" description="Basic and acidic residues" evidence="12">
    <location>
        <begin position="544"/>
        <end position="553"/>
    </location>
</feature>
<keyword evidence="2" id="KW-0813">Transport</keyword>
<comment type="caution">
    <text evidence="17">The sequence shown here is derived from an EMBL/GenBank/DDBJ whole genome shotgun (WGS) entry which is preliminary data.</text>
</comment>
<feature type="region of interest" description="Disordered" evidence="12">
    <location>
        <begin position="515"/>
        <end position="636"/>
    </location>
</feature>
<keyword evidence="9 13" id="KW-0472">Membrane</keyword>
<evidence type="ECO:0000256" key="5">
    <source>
        <dbReference type="ARBA" id="ARBA00022826"/>
    </source>
</evidence>
<evidence type="ECO:0000259" key="15">
    <source>
        <dbReference type="Pfam" id="PF07885"/>
    </source>
</evidence>
<keyword evidence="7 13" id="KW-1133">Transmembrane helix</keyword>
<evidence type="ECO:0000259" key="14">
    <source>
        <dbReference type="Pfam" id="PF03493"/>
    </source>
</evidence>
<dbReference type="InterPro" id="IPR047871">
    <property type="entry name" value="K_chnl_Slo-like"/>
</dbReference>
<dbReference type="EMBL" id="JANTQA010000023">
    <property type="protein sequence ID" value="KAJ3444332.1"/>
    <property type="molecule type" value="Genomic_DNA"/>
</dbReference>
<feature type="domain" description="RCK N-terminal" evidence="16">
    <location>
        <begin position="209"/>
        <end position="330"/>
    </location>
</feature>
<keyword evidence="6" id="KW-0630">Potassium</keyword>
<comment type="catalytic activity">
    <reaction evidence="11">
        <text>K(+)(in) = K(+)(out)</text>
        <dbReference type="Rhea" id="RHEA:29463"/>
        <dbReference type="ChEBI" id="CHEBI:29103"/>
    </reaction>
</comment>
<name>A0AAV7ZV18_9EUKA</name>
<feature type="transmembrane region" description="Helical" evidence="13">
    <location>
        <begin position="53"/>
        <end position="71"/>
    </location>
</feature>
<proteinExistence type="predicted"/>
<protein>
    <submittedName>
        <fullName evidence="17">Calcium-activated potassium channel alpha chain</fullName>
    </submittedName>
</protein>
<dbReference type="GO" id="GO:0016020">
    <property type="term" value="C:membrane"/>
    <property type="evidence" value="ECO:0007669"/>
    <property type="project" value="UniProtKB-SubCell"/>
</dbReference>
<feature type="transmembrane region" description="Helical" evidence="13">
    <location>
        <begin position="113"/>
        <end position="131"/>
    </location>
</feature>
<evidence type="ECO:0000259" key="16">
    <source>
        <dbReference type="Pfam" id="PF22614"/>
    </source>
</evidence>
<dbReference type="GO" id="GO:0005267">
    <property type="term" value="F:potassium channel activity"/>
    <property type="evidence" value="ECO:0007669"/>
    <property type="project" value="UniProtKB-KW"/>
</dbReference>
<feature type="compositionally biased region" description="Acidic residues" evidence="12">
    <location>
        <begin position="554"/>
        <end position="567"/>
    </location>
</feature>
<feature type="compositionally biased region" description="Basic and acidic residues" evidence="12">
    <location>
        <begin position="1146"/>
        <end position="1165"/>
    </location>
</feature>
<feature type="transmembrane region" description="Helical" evidence="13">
    <location>
        <begin position="20"/>
        <end position="41"/>
    </location>
</feature>
<evidence type="ECO:0000256" key="8">
    <source>
        <dbReference type="ARBA" id="ARBA00023065"/>
    </source>
</evidence>
<evidence type="ECO:0000256" key="13">
    <source>
        <dbReference type="SAM" id="Phobius"/>
    </source>
</evidence>
<dbReference type="InterPro" id="IPR003148">
    <property type="entry name" value="RCK_N"/>
</dbReference>
<dbReference type="InterPro" id="IPR003929">
    <property type="entry name" value="K_chnl_BK_asu"/>
</dbReference>
<dbReference type="SUPFAM" id="SSF81324">
    <property type="entry name" value="Voltage-gated potassium channels"/>
    <property type="match status" value="1"/>
</dbReference>
<dbReference type="Gene3D" id="3.40.50.720">
    <property type="entry name" value="NAD(P)-binding Rossmann-like Domain"/>
    <property type="match status" value="1"/>
</dbReference>
<reference evidence="17" key="1">
    <citation type="submission" date="2022-08" db="EMBL/GenBank/DDBJ databases">
        <title>Novel sulphate-reducing endosymbionts in the free-living metamonad Anaeramoeba.</title>
        <authorList>
            <person name="Jerlstrom-Hultqvist J."/>
            <person name="Cepicka I."/>
            <person name="Gallot-Lavallee L."/>
            <person name="Salas-Leiva D."/>
            <person name="Curtis B.A."/>
            <person name="Zahonova K."/>
            <person name="Pipaliya S."/>
            <person name="Dacks J."/>
            <person name="Roger A.J."/>
        </authorList>
    </citation>
    <scope>NUCLEOTIDE SEQUENCE</scope>
    <source>
        <strain evidence="17">Busselton2</strain>
    </source>
</reference>
<evidence type="ECO:0000313" key="17">
    <source>
        <dbReference type="EMBL" id="KAJ3444332.1"/>
    </source>
</evidence>
<feature type="transmembrane region" description="Helical" evidence="13">
    <location>
        <begin position="423"/>
        <end position="440"/>
    </location>
</feature>
<keyword evidence="5" id="KW-0631">Potassium channel</keyword>
<evidence type="ECO:0000256" key="12">
    <source>
        <dbReference type="SAM" id="MobiDB-lite"/>
    </source>
</evidence>